<evidence type="ECO:0000313" key="2">
    <source>
        <dbReference type="EMBL" id="KAL0342937.1"/>
    </source>
</evidence>
<reference evidence="2" key="2">
    <citation type="journal article" date="2024" name="Plant">
        <title>Genomic evolution and insights into agronomic trait innovations of Sesamum species.</title>
        <authorList>
            <person name="Miao H."/>
            <person name="Wang L."/>
            <person name="Qu L."/>
            <person name="Liu H."/>
            <person name="Sun Y."/>
            <person name="Le M."/>
            <person name="Wang Q."/>
            <person name="Wei S."/>
            <person name="Zheng Y."/>
            <person name="Lin W."/>
            <person name="Duan Y."/>
            <person name="Cao H."/>
            <person name="Xiong S."/>
            <person name="Wang X."/>
            <person name="Wei L."/>
            <person name="Li C."/>
            <person name="Ma Q."/>
            <person name="Ju M."/>
            <person name="Zhao R."/>
            <person name="Li G."/>
            <person name="Mu C."/>
            <person name="Tian Q."/>
            <person name="Mei H."/>
            <person name="Zhang T."/>
            <person name="Gao T."/>
            <person name="Zhang H."/>
        </authorList>
    </citation>
    <scope>NUCLEOTIDE SEQUENCE</scope>
    <source>
        <strain evidence="2">G01</strain>
    </source>
</reference>
<feature type="compositionally biased region" description="Polar residues" evidence="1">
    <location>
        <begin position="97"/>
        <end position="107"/>
    </location>
</feature>
<feature type="compositionally biased region" description="Polar residues" evidence="1">
    <location>
        <begin position="71"/>
        <end position="83"/>
    </location>
</feature>
<comment type="caution">
    <text evidence="2">The sequence shown here is derived from an EMBL/GenBank/DDBJ whole genome shotgun (WGS) entry which is preliminary data.</text>
</comment>
<protein>
    <recommendedName>
        <fullName evidence="3">Retrovirus-related Pol polyprotein from transposon TNT 1-94</fullName>
    </recommendedName>
</protein>
<evidence type="ECO:0000256" key="1">
    <source>
        <dbReference type="SAM" id="MobiDB-lite"/>
    </source>
</evidence>
<feature type="compositionally biased region" description="Basic and acidic residues" evidence="1">
    <location>
        <begin position="109"/>
        <end position="123"/>
    </location>
</feature>
<proteinExistence type="predicted"/>
<dbReference type="PANTHER" id="PTHR35317">
    <property type="entry name" value="OS04G0629600 PROTEIN"/>
    <property type="match status" value="1"/>
</dbReference>
<organism evidence="2">
    <name type="scientific">Sesamum angustifolium</name>
    <dbReference type="NCBI Taxonomy" id="2727405"/>
    <lineage>
        <taxon>Eukaryota</taxon>
        <taxon>Viridiplantae</taxon>
        <taxon>Streptophyta</taxon>
        <taxon>Embryophyta</taxon>
        <taxon>Tracheophyta</taxon>
        <taxon>Spermatophyta</taxon>
        <taxon>Magnoliopsida</taxon>
        <taxon>eudicotyledons</taxon>
        <taxon>Gunneridae</taxon>
        <taxon>Pentapetalae</taxon>
        <taxon>asterids</taxon>
        <taxon>lamiids</taxon>
        <taxon>Lamiales</taxon>
        <taxon>Pedaliaceae</taxon>
        <taxon>Sesamum</taxon>
    </lineage>
</organism>
<dbReference type="EMBL" id="JACGWK010000007">
    <property type="protein sequence ID" value="KAL0342937.1"/>
    <property type="molecule type" value="Genomic_DNA"/>
</dbReference>
<gene>
    <name evidence="2" type="ORF">Sangu_1181100</name>
</gene>
<name>A0AAW2NHM7_9LAMI</name>
<feature type="region of interest" description="Disordered" evidence="1">
    <location>
        <begin position="63"/>
        <end position="123"/>
    </location>
</feature>
<dbReference type="AlphaFoldDB" id="A0AAW2NHM7"/>
<dbReference type="PANTHER" id="PTHR35317:SF27">
    <property type="entry name" value="RETROVIRUS-RELATED POL POLYPROTEIN FROM TRANSPOSON TNT 1-94"/>
    <property type="match status" value="1"/>
</dbReference>
<dbReference type="Pfam" id="PF14223">
    <property type="entry name" value="Retrotran_gag_2"/>
    <property type="match status" value="1"/>
</dbReference>
<reference evidence="2" key="1">
    <citation type="submission" date="2020-06" db="EMBL/GenBank/DDBJ databases">
        <authorList>
            <person name="Li T."/>
            <person name="Hu X."/>
            <person name="Zhang T."/>
            <person name="Song X."/>
            <person name="Zhang H."/>
            <person name="Dai N."/>
            <person name="Sheng W."/>
            <person name="Hou X."/>
            <person name="Wei L."/>
        </authorList>
    </citation>
    <scope>NUCLEOTIDE SEQUENCE</scope>
    <source>
        <strain evidence="2">G01</strain>
        <tissue evidence="2">Leaf</tissue>
    </source>
</reference>
<accession>A0AAW2NHM7</accession>
<evidence type="ECO:0008006" key="3">
    <source>
        <dbReference type="Google" id="ProtNLM"/>
    </source>
</evidence>
<sequence>MAITNKMRIFGDKSEDIIIIKKILRSLTPKFNFVVCAIEKSKNIDKLSLDELQSSLLVHEQKFKQQDNEEQALTASTGNPSTSKGGRGGGKEKRSNDQCNQQPQQRAINLKEKEKIGDEEAIT</sequence>